<dbReference type="PANTHER" id="PTHR43394:SF1">
    <property type="entry name" value="ATP-BINDING CASSETTE SUB-FAMILY B MEMBER 10, MITOCHONDRIAL"/>
    <property type="match status" value="1"/>
</dbReference>
<organism evidence="12 13">
    <name type="scientific">Candida albicans (strain SC5314 / ATCC MYA-2876)</name>
    <name type="common">Yeast</name>
    <dbReference type="NCBI Taxonomy" id="237561"/>
    <lineage>
        <taxon>Eukaryota</taxon>
        <taxon>Fungi</taxon>
        <taxon>Dikarya</taxon>
        <taxon>Ascomycota</taxon>
        <taxon>Saccharomycotina</taxon>
        <taxon>Pichiomycetes</taxon>
        <taxon>Debaryomycetaceae</taxon>
        <taxon>Candida/Lodderomyces clade</taxon>
        <taxon>Candida</taxon>
    </lineage>
</organism>
<accession>A0A1D8PKI5</accession>
<feature type="domain" description="ABC transmembrane type-1" evidence="10">
    <location>
        <begin position="680"/>
        <end position="969"/>
    </location>
</feature>
<dbReference type="CDD" id="cd18577">
    <property type="entry name" value="ABC_6TM_Pgp_ABCB1_D1_like"/>
    <property type="match status" value="1"/>
</dbReference>
<dbReference type="EMBL" id="CP017625">
    <property type="protein sequence ID" value="AOW28657.1"/>
    <property type="molecule type" value="Genomic_DNA"/>
</dbReference>
<feature type="domain" description="ABC transmembrane type-1" evidence="10">
    <location>
        <begin position="46"/>
        <end position="337"/>
    </location>
</feature>
<feature type="transmembrane region" description="Helical" evidence="8">
    <location>
        <begin position="801"/>
        <end position="821"/>
    </location>
</feature>
<dbReference type="Gene3D" id="1.20.1560.10">
    <property type="entry name" value="ABC transporter type 1, transmembrane domain"/>
    <property type="match status" value="1"/>
</dbReference>
<keyword evidence="5 8" id="KW-1133">Transmembrane helix</keyword>
<evidence type="ECO:0000313" key="11">
    <source>
        <dbReference type="CGD" id="CAL0000187443"/>
    </source>
</evidence>
<evidence type="ECO:0000256" key="7">
    <source>
        <dbReference type="SAM" id="MobiDB-lite"/>
    </source>
</evidence>
<feature type="transmembrane region" description="Helical" evidence="8">
    <location>
        <begin position="169"/>
        <end position="189"/>
    </location>
</feature>
<dbReference type="GO" id="GO:0055085">
    <property type="term" value="P:transmembrane transport"/>
    <property type="evidence" value="ECO:0000318"/>
    <property type="project" value="GO_Central"/>
</dbReference>
<evidence type="ECO:0000256" key="4">
    <source>
        <dbReference type="ARBA" id="ARBA00022840"/>
    </source>
</evidence>
<dbReference type="OMA" id="TFWACLT"/>
<sequence>MFQEKSEKSSFPKRSSSLRSPSDSPAITSKNVFMFVNYSKDWPLILVGILLMGGSAIATPMNTYIYGEIMGKLSQFYLQDQSNHSFSQDIVKLCVGLIGIGCCKMILVWLGMFTWLKFGEIQQSRARMQIYNKIINESQSWYDSKQNLIGQLTQINRCIEELRSCNGEILASLMQTIVLILALLIMSFYQSWSTTLIIMASFPIMALCGWYFGKLTYKAQQDENEVTSKASKVFNWCYVNPEMVRFFNSKNIELTKFKQLIEKSAQFYYKLSHAVAANTAVLKTLTLMMFVQGFWFGNYLLSHKTITINQLFTCFSSCLMLGQAVSGITELLAILNTGHAAADKISGFLLQPPSKAKLLLLHSKYPPFEIGSIYFKNVWFESNSQNSVAILQDVSFGILQNQFNYVIGKSGSGKSTIAKLLMRLYSVSRGTIEIDTVSIDKLDPKYICQNITLLEQNPVIFDDKTIAENIAIAIVDDYDSLQAIPYYLIEQSAHFALLSDLDLNMKVNHLTLSGGQQQRISIARAYLKNSPVLIMDESFSALDTETKQGLIEKVKKWRIGKTTIFITHEYKNILDDENVIILDQGMIKNQGQFKKMKNEEIVQNYKSQGIETSSYETTSQSFSDNTKLPDGDYNYKTNPYILKDLESQIKEDTDNEKLMGVLAILRYCSSTINGKSLLGFGILLAIFQGVSSPVFSYCFSKLLSTSLDSSIGLNSTQKILQWSCISLSIAIFTGVTSYLSEFILNYCGENWIVSLRQLTFFKLNNQDLSFFTGFDTNWSSSEITALLMNDTRDLRNLISQFFPLLANLVSMTLIGIIWSIVSGWKLALVGISFVPLVLLVTVLYGKILESIENKYKCKVNNVELDLYRTITTIRTIKIFNIQQYFETVFKEDLKVLNSIGVYRALQTGIGFAISDLFSSIGQAIILFYGMKLISQFQYNYSQLLQVITLLSFTISNASILIHQLPEITRGQRAGTFIVKLLKDITSTMEVNDSCGVSSVRKRNSKSGSDSIGTIGPVKDNQLFKKVTTDNDTLAISFNNVSFSYPNKLHYILQLKSISLDVKKFTTIGIVGQSGSGKSTILKILFRLYDIKISPDSNTTKKYHDQTVKIFNQNLYLINSGLLCQTIAIVPQFPKFFSGTIYDNLTYGINNTNSAGSNSSSSVSDSEIIKILKLVNLHQFIVSLPQGLLTIMNDSDNDNDNGNENENENENGNTISTSSSTSFTFSGGQLQLLAIARALLRNPKILLLDECTSNLDPITTKIIINVIKSLHGKLTILFVTHDKELMRIADNLIVMKDGQIVEQGDFQQLISNDGEFTKITKTII</sequence>
<dbReference type="GO" id="GO:0000770">
    <property type="term" value="P:peptide pheromone export"/>
    <property type="evidence" value="ECO:0000316"/>
    <property type="project" value="CGD"/>
</dbReference>
<dbReference type="InParanoid" id="A0A1D8PKI5"/>
<dbReference type="GO" id="GO:0005886">
    <property type="term" value="C:plasma membrane"/>
    <property type="evidence" value="ECO:0007669"/>
    <property type="project" value="EnsemblFungi"/>
</dbReference>
<dbReference type="InterPro" id="IPR003439">
    <property type="entry name" value="ABC_transporter-like_ATP-bd"/>
</dbReference>
<dbReference type="InterPro" id="IPR011527">
    <property type="entry name" value="ABC1_TM_dom"/>
</dbReference>
<protein>
    <submittedName>
        <fullName evidence="12">ATP-binding cassette alpha-factor transporter</fullName>
    </submittedName>
</protein>
<dbReference type="SMART" id="SM00382">
    <property type="entry name" value="AAA"/>
    <property type="match status" value="2"/>
</dbReference>
<evidence type="ECO:0000256" key="2">
    <source>
        <dbReference type="ARBA" id="ARBA00022692"/>
    </source>
</evidence>
<dbReference type="Pfam" id="PF00664">
    <property type="entry name" value="ABC_membrane"/>
    <property type="match status" value="2"/>
</dbReference>
<dbReference type="VEuPathDB" id="FungiDB:C3_06510C_A"/>
<feature type="transmembrane region" description="Helical" evidence="8">
    <location>
        <begin position="90"/>
        <end position="118"/>
    </location>
</feature>
<dbReference type="InterPro" id="IPR017871">
    <property type="entry name" value="ABC_transporter-like_CS"/>
</dbReference>
<feature type="region of interest" description="Disordered" evidence="7">
    <location>
        <begin position="1"/>
        <end position="23"/>
    </location>
</feature>
<dbReference type="GO" id="GO:0005524">
    <property type="term" value="F:ATP binding"/>
    <property type="evidence" value="ECO:0007669"/>
    <property type="project" value="UniProtKB-KW"/>
</dbReference>
<keyword evidence="3" id="KW-0547">Nucleotide-binding</keyword>
<feature type="transmembrane region" description="Helical" evidence="8">
    <location>
        <begin position="827"/>
        <end position="848"/>
    </location>
</feature>
<dbReference type="OrthoDB" id="6500128at2759"/>
<feature type="transmembrane region" description="Helical" evidence="8">
    <location>
        <begin position="719"/>
        <end position="739"/>
    </location>
</feature>
<dbReference type="Pfam" id="PF00005">
    <property type="entry name" value="ABC_tran"/>
    <property type="match status" value="2"/>
</dbReference>
<evidence type="ECO:0000256" key="3">
    <source>
        <dbReference type="ARBA" id="ARBA00022741"/>
    </source>
</evidence>
<dbReference type="CGD" id="CAL0000187443">
    <property type="gene designation" value="HST6"/>
</dbReference>
<reference evidence="12 13" key="3">
    <citation type="journal article" date="2013" name="Genome Biol.">
        <title>Assembly of a phased diploid Candida albicans genome facilitates allele-specific measurements and provides a simple model for repeat and indel structure.</title>
        <authorList>
            <person name="Muzzey D."/>
            <person name="Schwartz K."/>
            <person name="Weissman J.S."/>
            <person name="Sherlock G."/>
        </authorList>
    </citation>
    <scope>NUCLEOTIDE SEQUENCE [LARGE SCALE GENOMIC DNA]</scope>
    <source>
        <strain evidence="13">SC5314 / ATCC MYA-2876</strain>
    </source>
</reference>
<feature type="region of interest" description="Disordered" evidence="7">
    <location>
        <begin position="1194"/>
        <end position="1217"/>
    </location>
</feature>
<dbReference type="GO" id="GO:0043332">
    <property type="term" value="C:mating projection tip"/>
    <property type="evidence" value="ECO:0007669"/>
    <property type="project" value="EnsemblFungi"/>
</dbReference>
<feature type="transmembrane region" description="Helical" evidence="8">
    <location>
        <begin position="909"/>
        <end position="930"/>
    </location>
</feature>
<dbReference type="GO" id="GO:0005794">
    <property type="term" value="C:Golgi apparatus"/>
    <property type="evidence" value="ECO:0007669"/>
    <property type="project" value="EnsemblFungi"/>
</dbReference>
<dbReference type="KEGG" id="cal:CAALFM_C306510CA"/>
<dbReference type="PROSITE" id="PS00211">
    <property type="entry name" value="ABC_TRANSPORTER_1"/>
    <property type="match status" value="2"/>
</dbReference>
<evidence type="ECO:0000259" key="9">
    <source>
        <dbReference type="PROSITE" id="PS50893"/>
    </source>
</evidence>
<dbReference type="GO" id="GO:0071631">
    <property type="term" value="P:mating pheromone secretion involved in positive regulation of conjugation with cellular fusion"/>
    <property type="evidence" value="ECO:0000315"/>
    <property type="project" value="CGD"/>
</dbReference>
<feature type="compositionally biased region" description="Basic and acidic residues" evidence="7">
    <location>
        <begin position="1"/>
        <end position="10"/>
    </location>
</feature>
<dbReference type="eggNOG" id="KOG0055">
    <property type="taxonomic scope" value="Eukaryota"/>
</dbReference>
<dbReference type="GO" id="GO:0016887">
    <property type="term" value="F:ATP hydrolysis activity"/>
    <property type="evidence" value="ECO:0007669"/>
    <property type="project" value="InterPro"/>
</dbReference>
<dbReference type="GO" id="GO:0015440">
    <property type="term" value="F:ABC-type peptide transporter activity"/>
    <property type="evidence" value="ECO:0007669"/>
    <property type="project" value="EnsemblFungi"/>
</dbReference>
<dbReference type="Proteomes" id="UP000000559">
    <property type="component" value="Chromosome 3"/>
</dbReference>
<keyword evidence="2 8" id="KW-0812">Transmembrane</keyword>
<keyword evidence="4 12" id="KW-0067">ATP-binding</keyword>
<dbReference type="InterPro" id="IPR036640">
    <property type="entry name" value="ABC1_TM_sf"/>
</dbReference>
<dbReference type="InterPro" id="IPR003593">
    <property type="entry name" value="AAA+_ATPase"/>
</dbReference>
<dbReference type="SUPFAM" id="SSF90123">
    <property type="entry name" value="ABC transporter transmembrane region"/>
    <property type="match status" value="2"/>
</dbReference>
<dbReference type="GO" id="GO:0042626">
    <property type="term" value="F:ATPase-coupled transmembrane transporter activity"/>
    <property type="evidence" value="ECO:0000316"/>
    <property type="project" value="CGD"/>
</dbReference>
<evidence type="ECO:0000256" key="8">
    <source>
        <dbReference type="SAM" id="Phobius"/>
    </source>
</evidence>
<dbReference type="SUPFAM" id="SSF52540">
    <property type="entry name" value="P-loop containing nucleoside triphosphate hydrolases"/>
    <property type="match status" value="2"/>
</dbReference>
<dbReference type="STRING" id="237561.A0A1D8PKI5"/>
<feature type="transmembrane region" description="Helical" evidence="8">
    <location>
        <begin position="677"/>
        <end position="699"/>
    </location>
</feature>
<feature type="transmembrane region" description="Helical" evidence="8">
    <location>
        <begin position="195"/>
        <end position="213"/>
    </location>
</feature>
<dbReference type="InterPro" id="IPR039421">
    <property type="entry name" value="Type_1_exporter"/>
</dbReference>
<feature type="transmembrane region" description="Helical" evidence="8">
    <location>
        <begin position="44"/>
        <end position="66"/>
    </location>
</feature>
<dbReference type="Gene3D" id="3.40.50.300">
    <property type="entry name" value="P-loop containing nucleotide triphosphate hydrolases"/>
    <property type="match status" value="2"/>
</dbReference>
<dbReference type="PROSITE" id="PS50929">
    <property type="entry name" value="ABC_TM1F"/>
    <property type="match status" value="2"/>
</dbReference>
<feature type="domain" description="ABC transporter" evidence="9">
    <location>
        <begin position="1035"/>
        <end position="1321"/>
    </location>
</feature>
<dbReference type="SMR" id="A0A1D8PKI5"/>
<dbReference type="PANTHER" id="PTHR43394">
    <property type="entry name" value="ATP-DEPENDENT PERMEASE MDL1, MITOCHONDRIAL"/>
    <property type="match status" value="1"/>
</dbReference>
<evidence type="ECO:0000313" key="13">
    <source>
        <dbReference type="Proteomes" id="UP000000559"/>
    </source>
</evidence>
<feature type="compositionally biased region" description="Acidic residues" evidence="7">
    <location>
        <begin position="1194"/>
        <end position="1208"/>
    </location>
</feature>
<dbReference type="PROSITE" id="PS50893">
    <property type="entry name" value="ABC_TRANSPORTER_2"/>
    <property type="match status" value="2"/>
</dbReference>
<keyword evidence="13" id="KW-1185">Reference proteome</keyword>
<dbReference type="GO" id="GO:0016020">
    <property type="term" value="C:membrane"/>
    <property type="evidence" value="ECO:0000318"/>
    <property type="project" value="GO_Central"/>
</dbReference>
<dbReference type="RefSeq" id="XP_716101.1">
    <property type="nucleotide sequence ID" value="XM_711008.1"/>
</dbReference>
<dbReference type="InterPro" id="IPR027417">
    <property type="entry name" value="P-loop_NTPase"/>
</dbReference>
<feature type="domain" description="ABC transporter" evidence="9">
    <location>
        <begin position="373"/>
        <end position="609"/>
    </location>
</feature>
<reference evidence="12 13" key="1">
    <citation type="journal article" date="2004" name="Proc. Natl. Acad. Sci. U.S.A.">
        <title>The diploid genome sequence of Candida albicans.</title>
        <authorList>
            <person name="Jones T."/>
            <person name="Federspiel N.A."/>
            <person name="Chibana H."/>
            <person name="Dungan J."/>
            <person name="Kalman S."/>
            <person name="Magee B.B."/>
            <person name="Newport G."/>
            <person name="Thorstenson Y.R."/>
            <person name="Agabian N."/>
            <person name="Magee P.T."/>
            <person name="Davis R.W."/>
            <person name="Scherer S."/>
        </authorList>
    </citation>
    <scope>NUCLEOTIDE SEQUENCE [LARGE SCALE GENOMIC DNA]</scope>
    <source>
        <strain evidence="13">SC5314 / ATCC MYA-2876</strain>
    </source>
</reference>
<evidence type="ECO:0000256" key="1">
    <source>
        <dbReference type="ARBA" id="ARBA00004141"/>
    </source>
</evidence>
<evidence type="ECO:0000256" key="5">
    <source>
        <dbReference type="ARBA" id="ARBA00022989"/>
    </source>
</evidence>
<name>A0A1D8PKI5_CANAL</name>
<gene>
    <name evidence="11 12" type="primary">HST6</name>
    <name evidence="12" type="ordered locus">CAALFM_C306510CA</name>
    <name evidence="11" type="ordered locus">orf19.7440</name>
</gene>
<dbReference type="CDD" id="cd03228">
    <property type="entry name" value="ABCC_MRP_Like"/>
    <property type="match status" value="2"/>
</dbReference>
<reference evidence="12 13" key="2">
    <citation type="journal article" date="2007" name="Genome Biol.">
        <title>Assembly of the Candida albicans genome into sixteen supercontigs aligned on the eight chromosomes.</title>
        <authorList>
            <person name="van het Hoog M."/>
            <person name="Rast T.J."/>
            <person name="Martchenko M."/>
            <person name="Grindle S."/>
            <person name="Dignard D."/>
            <person name="Hogues H."/>
            <person name="Cuomo C."/>
            <person name="Berriman M."/>
            <person name="Scherer S."/>
            <person name="Magee B.B."/>
            <person name="Whiteway M."/>
            <person name="Chibana H."/>
            <person name="Nantel A."/>
            <person name="Magee P.T."/>
        </authorList>
    </citation>
    <scope>GENOME REANNOTATION</scope>
    <source>
        <strain evidence="13">SC5314 / ATCC MYA-2876</strain>
    </source>
</reference>
<proteinExistence type="predicted"/>
<evidence type="ECO:0000256" key="6">
    <source>
        <dbReference type="ARBA" id="ARBA00023136"/>
    </source>
</evidence>
<evidence type="ECO:0000259" key="10">
    <source>
        <dbReference type="PROSITE" id="PS50929"/>
    </source>
</evidence>
<keyword evidence="6 8" id="KW-0472">Membrane</keyword>
<dbReference type="GeneID" id="3642288"/>
<evidence type="ECO:0000313" key="12">
    <source>
        <dbReference type="EMBL" id="AOW28657.1"/>
    </source>
</evidence>
<dbReference type="CDD" id="cd18578">
    <property type="entry name" value="ABC_6TM_Pgp_ABCB1_D2_like"/>
    <property type="match status" value="1"/>
</dbReference>
<dbReference type="FunCoup" id="A0A1D8PKI5">
    <property type="interactions" value="814"/>
</dbReference>
<comment type="subcellular location">
    <subcellularLocation>
        <location evidence="1">Membrane</location>
        <topology evidence="1">Multi-pass membrane protein</topology>
    </subcellularLocation>
</comment>
<dbReference type="AlphaFoldDB" id="A0A1D8PKI5"/>
<feature type="compositionally biased region" description="Low complexity" evidence="7">
    <location>
        <begin position="12"/>
        <end position="23"/>
    </location>
</feature>